<dbReference type="GO" id="GO:0008270">
    <property type="term" value="F:zinc ion binding"/>
    <property type="evidence" value="ECO:0007669"/>
    <property type="project" value="UniProtKB-KW"/>
</dbReference>
<name>A0A7M5WW34_9CNID</name>
<dbReference type="SUPFAM" id="SSF57850">
    <property type="entry name" value="RING/U-box"/>
    <property type="match status" value="1"/>
</dbReference>
<dbReference type="InterPro" id="IPR018957">
    <property type="entry name" value="Znf_C3HC4_RING-type"/>
</dbReference>
<keyword evidence="6" id="KW-0862">Zinc</keyword>
<evidence type="ECO:0000256" key="11">
    <source>
        <dbReference type="PROSITE-ProRule" id="PRU00175"/>
    </source>
</evidence>
<dbReference type="GO" id="GO:0012505">
    <property type="term" value="C:endomembrane system"/>
    <property type="evidence" value="ECO:0007669"/>
    <property type="project" value="UniProtKB-SubCell"/>
</dbReference>
<dbReference type="Proteomes" id="UP000594262">
    <property type="component" value="Unplaced"/>
</dbReference>
<dbReference type="EnsemblMetazoa" id="CLYHEMT014044.1">
    <property type="protein sequence ID" value="CLYHEMP014044.1"/>
    <property type="gene ID" value="CLYHEMG014044"/>
</dbReference>
<reference evidence="14" key="1">
    <citation type="submission" date="2021-01" db="UniProtKB">
        <authorList>
            <consortium name="EnsemblMetazoa"/>
        </authorList>
    </citation>
    <scope>IDENTIFICATION</scope>
</reference>
<dbReference type="GeneID" id="136815762"/>
<dbReference type="CDD" id="cd16553">
    <property type="entry name" value="RING-HC_RNF170"/>
    <property type="match status" value="1"/>
</dbReference>
<dbReference type="InterPro" id="IPR001841">
    <property type="entry name" value="Znf_RING"/>
</dbReference>
<proteinExistence type="predicted"/>
<evidence type="ECO:0000256" key="3">
    <source>
        <dbReference type="ARBA" id="ARBA00022692"/>
    </source>
</evidence>
<dbReference type="PANTHER" id="PTHR22894">
    <property type="entry name" value="RING-TYPE DOMAIN-CONTAINING PROTEIN"/>
    <property type="match status" value="1"/>
</dbReference>
<keyword evidence="4" id="KW-0479">Metal-binding</keyword>
<evidence type="ECO:0000313" key="15">
    <source>
        <dbReference type="Proteomes" id="UP000594262"/>
    </source>
</evidence>
<evidence type="ECO:0000256" key="12">
    <source>
        <dbReference type="SAM" id="Phobius"/>
    </source>
</evidence>
<feature type="transmembrane region" description="Helical" evidence="12">
    <location>
        <begin position="20"/>
        <end position="41"/>
    </location>
</feature>
<keyword evidence="3 12" id="KW-0812">Transmembrane</keyword>
<dbReference type="Pfam" id="PF00097">
    <property type="entry name" value="zf-C3HC4"/>
    <property type="match status" value="1"/>
</dbReference>
<dbReference type="Pfam" id="PF06803">
    <property type="entry name" value="DUF1232"/>
    <property type="match status" value="1"/>
</dbReference>
<evidence type="ECO:0000256" key="2">
    <source>
        <dbReference type="ARBA" id="ARBA00014068"/>
    </source>
</evidence>
<comment type="subcellular location">
    <subcellularLocation>
        <location evidence="1">Endomembrane system</location>
        <topology evidence="1">Multi-pass membrane protein</topology>
    </subcellularLocation>
</comment>
<dbReference type="AlphaFoldDB" id="A0A7M5WW34"/>
<evidence type="ECO:0000256" key="7">
    <source>
        <dbReference type="ARBA" id="ARBA00022989"/>
    </source>
</evidence>
<dbReference type="RefSeq" id="XP_066928312.1">
    <property type="nucleotide sequence ID" value="XM_067072211.1"/>
</dbReference>
<dbReference type="InterPro" id="IPR010652">
    <property type="entry name" value="DUF1232"/>
</dbReference>
<evidence type="ECO:0000313" key="14">
    <source>
        <dbReference type="EnsemblMetazoa" id="CLYHEMP014044.1"/>
    </source>
</evidence>
<feature type="domain" description="RING-type" evidence="13">
    <location>
        <begin position="83"/>
        <end position="126"/>
    </location>
</feature>
<evidence type="ECO:0000256" key="6">
    <source>
        <dbReference type="ARBA" id="ARBA00022833"/>
    </source>
</evidence>
<dbReference type="SMART" id="SM00184">
    <property type="entry name" value="RING"/>
    <property type="match status" value="1"/>
</dbReference>
<dbReference type="PANTHER" id="PTHR22894:SF5">
    <property type="entry name" value="RING-TYPE DOMAIN-CONTAINING PROTEIN"/>
    <property type="match status" value="1"/>
</dbReference>
<evidence type="ECO:0000256" key="9">
    <source>
        <dbReference type="ARBA" id="ARBA00030110"/>
    </source>
</evidence>
<keyword evidence="8 12" id="KW-0472">Membrane</keyword>
<dbReference type="GO" id="GO:0061630">
    <property type="term" value="F:ubiquitin protein ligase activity"/>
    <property type="evidence" value="ECO:0007669"/>
    <property type="project" value="InterPro"/>
</dbReference>
<dbReference type="GO" id="GO:0016567">
    <property type="term" value="P:protein ubiquitination"/>
    <property type="evidence" value="ECO:0007669"/>
    <property type="project" value="UniProtKB-UniPathway"/>
</dbReference>
<dbReference type="InterPro" id="IPR038896">
    <property type="entry name" value="RNF170"/>
</dbReference>
<sequence length="252" mass="29123">MTHTHHDTSTHFIEGISNDLVFLLIGPTIFVTLVIIVLKMFRSSRDIHPRHLELVQEIRQRVLEARGETPEQHPSHRNADDRCPICIDVLKFAVETNCAHIFCCSCIISYWEHGSSMSAMQCPICRQEVRVLLPDFTHEEEISDNVNEQTNKIRLYNRRFSGEPRPLLEYILDFPVLLRHMFRNFFNVNGLVAMLRVRIVVYLAIVVLYILSPLDIIPEFVFGILGFLDDVAIAGIILLYLTVLFRQSLANH</sequence>
<organism evidence="14 15">
    <name type="scientific">Clytia hemisphaerica</name>
    <dbReference type="NCBI Taxonomy" id="252671"/>
    <lineage>
        <taxon>Eukaryota</taxon>
        <taxon>Metazoa</taxon>
        <taxon>Cnidaria</taxon>
        <taxon>Hydrozoa</taxon>
        <taxon>Hydroidolina</taxon>
        <taxon>Leptothecata</taxon>
        <taxon>Obeliida</taxon>
        <taxon>Clytiidae</taxon>
        <taxon>Clytia</taxon>
    </lineage>
</organism>
<evidence type="ECO:0000256" key="8">
    <source>
        <dbReference type="ARBA" id="ARBA00023136"/>
    </source>
</evidence>
<feature type="transmembrane region" description="Helical" evidence="12">
    <location>
        <begin position="222"/>
        <end position="245"/>
    </location>
</feature>
<feature type="transmembrane region" description="Helical" evidence="12">
    <location>
        <begin position="188"/>
        <end position="210"/>
    </location>
</feature>
<dbReference type="PROSITE" id="PS50089">
    <property type="entry name" value="ZF_RING_2"/>
    <property type="match status" value="1"/>
</dbReference>
<evidence type="ECO:0000256" key="5">
    <source>
        <dbReference type="ARBA" id="ARBA00022771"/>
    </source>
</evidence>
<dbReference type="InterPro" id="IPR017907">
    <property type="entry name" value="Znf_RING_CS"/>
</dbReference>
<evidence type="ECO:0000256" key="1">
    <source>
        <dbReference type="ARBA" id="ARBA00004127"/>
    </source>
</evidence>
<dbReference type="InterPro" id="IPR013083">
    <property type="entry name" value="Znf_RING/FYVE/PHD"/>
</dbReference>
<evidence type="ECO:0000256" key="4">
    <source>
        <dbReference type="ARBA" id="ARBA00022723"/>
    </source>
</evidence>
<accession>A0A7M5WW34</accession>
<keyword evidence="5 11" id="KW-0863">Zinc-finger</keyword>
<keyword evidence="15" id="KW-1185">Reference proteome</keyword>
<dbReference type="Gene3D" id="3.30.40.10">
    <property type="entry name" value="Zinc/RING finger domain, C3HC4 (zinc finger)"/>
    <property type="match status" value="1"/>
</dbReference>
<keyword evidence="7 12" id="KW-1133">Transmembrane helix</keyword>
<evidence type="ECO:0000256" key="10">
    <source>
        <dbReference type="ARBA" id="ARBA00031107"/>
    </source>
</evidence>
<dbReference type="OrthoDB" id="6020240at2759"/>
<evidence type="ECO:0000259" key="13">
    <source>
        <dbReference type="PROSITE" id="PS50089"/>
    </source>
</evidence>
<dbReference type="PROSITE" id="PS00518">
    <property type="entry name" value="ZF_RING_1"/>
    <property type="match status" value="1"/>
</dbReference>
<protein>
    <recommendedName>
        <fullName evidence="2">E3 ubiquitin-protein ligase RNF170</fullName>
    </recommendedName>
    <alternativeName>
        <fullName evidence="10">RING finger protein 170</fullName>
    </alternativeName>
    <alternativeName>
        <fullName evidence="9">RING-type E3 ubiquitin transferase RNF170</fullName>
    </alternativeName>
</protein>
<dbReference type="UniPathway" id="UPA00143"/>